<evidence type="ECO:0000313" key="3">
    <source>
        <dbReference type="Proteomes" id="UP001396334"/>
    </source>
</evidence>
<sequence length="150" mass="16903">MAKYSYYFILLGEREIRDEGWLSGLVACRSQQANLATREIFYVVNLQAELAYIHARVSTLQRLTQMPPPQVECRSPTTIHYSSEMGSDMVCSSNMSMNFDTPQTHQPSISSPNPFGQGSDDVELQALVRGSVSRYLPGIRFRPSTSDQNF</sequence>
<gene>
    <name evidence="2" type="ORF">V6N11_012788</name>
</gene>
<dbReference type="EMBL" id="JBBPBN010000403">
    <property type="protein sequence ID" value="KAK8487284.1"/>
    <property type="molecule type" value="Genomic_DNA"/>
</dbReference>
<accession>A0ABR2A2M8</accession>
<proteinExistence type="predicted"/>
<keyword evidence="3" id="KW-1185">Reference proteome</keyword>
<feature type="compositionally biased region" description="Polar residues" evidence="1">
    <location>
        <begin position="100"/>
        <end position="116"/>
    </location>
</feature>
<evidence type="ECO:0000313" key="2">
    <source>
        <dbReference type="EMBL" id="KAK8487284.1"/>
    </source>
</evidence>
<reference evidence="2 3" key="1">
    <citation type="journal article" date="2024" name="G3 (Bethesda)">
        <title>Genome assembly of Hibiscus sabdariffa L. provides insights into metabolisms of medicinal natural products.</title>
        <authorList>
            <person name="Kim T."/>
        </authorList>
    </citation>
    <scope>NUCLEOTIDE SEQUENCE [LARGE SCALE GENOMIC DNA]</scope>
    <source>
        <strain evidence="2">TK-2024</strain>
        <tissue evidence="2">Old leaves</tissue>
    </source>
</reference>
<comment type="caution">
    <text evidence="2">The sequence shown here is derived from an EMBL/GenBank/DDBJ whole genome shotgun (WGS) entry which is preliminary data.</text>
</comment>
<name>A0ABR2A2M8_9ROSI</name>
<feature type="region of interest" description="Disordered" evidence="1">
    <location>
        <begin position="100"/>
        <end position="120"/>
    </location>
</feature>
<organism evidence="2 3">
    <name type="scientific">Hibiscus sabdariffa</name>
    <name type="common">roselle</name>
    <dbReference type="NCBI Taxonomy" id="183260"/>
    <lineage>
        <taxon>Eukaryota</taxon>
        <taxon>Viridiplantae</taxon>
        <taxon>Streptophyta</taxon>
        <taxon>Embryophyta</taxon>
        <taxon>Tracheophyta</taxon>
        <taxon>Spermatophyta</taxon>
        <taxon>Magnoliopsida</taxon>
        <taxon>eudicotyledons</taxon>
        <taxon>Gunneridae</taxon>
        <taxon>Pentapetalae</taxon>
        <taxon>rosids</taxon>
        <taxon>malvids</taxon>
        <taxon>Malvales</taxon>
        <taxon>Malvaceae</taxon>
        <taxon>Malvoideae</taxon>
        <taxon>Hibiscus</taxon>
    </lineage>
</organism>
<dbReference type="Proteomes" id="UP001396334">
    <property type="component" value="Unassembled WGS sequence"/>
</dbReference>
<evidence type="ECO:0000256" key="1">
    <source>
        <dbReference type="SAM" id="MobiDB-lite"/>
    </source>
</evidence>
<protein>
    <submittedName>
        <fullName evidence="2">Uncharacterized protein</fullName>
    </submittedName>
</protein>